<dbReference type="GO" id="GO:0003677">
    <property type="term" value="F:DNA binding"/>
    <property type="evidence" value="ECO:0007669"/>
    <property type="project" value="UniProtKB-KW"/>
</dbReference>
<dbReference type="InterPro" id="IPR000835">
    <property type="entry name" value="HTH_MarR-typ"/>
</dbReference>
<dbReference type="RefSeq" id="WP_163067765.1">
    <property type="nucleotide sequence ID" value="NZ_CP048649.1"/>
</dbReference>
<evidence type="ECO:0000313" key="5">
    <source>
        <dbReference type="EMBL" id="QIB70528.1"/>
    </source>
</evidence>
<dbReference type="Gene3D" id="1.10.10.10">
    <property type="entry name" value="Winged helix-like DNA-binding domain superfamily/Winged helix DNA-binding domain"/>
    <property type="match status" value="1"/>
</dbReference>
<evidence type="ECO:0000256" key="1">
    <source>
        <dbReference type="ARBA" id="ARBA00023015"/>
    </source>
</evidence>
<evidence type="ECO:0000256" key="3">
    <source>
        <dbReference type="ARBA" id="ARBA00023163"/>
    </source>
</evidence>
<gene>
    <name evidence="5" type="ORF">Ami103574_15050</name>
</gene>
<organism evidence="5 6">
    <name type="scientific">Aminipila butyrica</name>
    <dbReference type="NCBI Taxonomy" id="433296"/>
    <lineage>
        <taxon>Bacteria</taxon>
        <taxon>Bacillati</taxon>
        <taxon>Bacillota</taxon>
        <taxon>Clostridia</taxon>
        <taxon>Peptostreptococcales</taxon>
        <taxon>Anaerovoracaceae</taxon>
        <taxon>Aminipila</taxon>
    </lineage>
</organism>
<dbReference type="PROSITE" id="PS50995">
    <property type="entry name" value="HTH_MARR_2"/>
    <property type="match status" value="1"/>
</dbReference>
<keyword evidence="2" id="KW-0238">DNA-binding</keyword>
<evidence type="ECO:0000256" key="2">
    <source>
        <dbReference type="ARBA" id="ARBA00023125"/>
    </source>
</evidence>
<accession>A0A858BZG3</accession>
<keyword evidence="6" id="KW-1185">Reference proteome</keyword>
<evidence type="ECO:0000313" key="6">
    <source>
        <dbReference type="Proteomes" id="UP000466848"/>
    </source>
</evidence>
<name>A0A858BZG3_9FIRM</name>
<proteinExistence type="predicted"/>
<dbReference type="PANTHER" id="PTHR42756:SF1">
    <property type="entry name" value="TRANSCRIPTIONAL REPRESSOR OF EMRAB OPERON"/>
    <property type="match status" value="1"/>
</dbReference>
<dbReference type="Pfam" id="PF12802">
    <property type="entry name" value="MarR_2"/>
    <property type="match status" value="1"/>
</dbReference>
<dbReference type="EMBL" id="CP048649">
    <property type="protein sequence ID" value="QIB70528.1"/>
    <property type="molecule type" value="Genomic_DNA"/>
</dbReference>
<protein>
    <submittedName>
        <fullName evidence="5">MarR family transcriptional regulator</fullName>
    </submittedName>
</protein>
<dbReference type="PANTHER" id="PTHR42756">
    <property type="entry name" value="TRANSCRIPTIONAL REGULATOR, MARR"/>
    <property type="match status" value="1"/>
</dbReference>
<dbReference type="AlphaFoldDB" id="A0A858BZG3"/>
<evidence type="ECO:0000259" key="4">
    <source>
        <dbReference type="PROSITE" id="PS50995"/>
    </source>
</evidence>
<keyword evidence="3" id="KW-0804">Transcription</keyword>
<dbReference type="Proteomes" id="UP000466848">
    <property type="component" value="Chromosome"/>
</dbReference>
<sequence length="160" mass="18612">MKDCPEDSTDIREMLESYYDVYFGVDAVYEQFAKLHGLTSSSLFILTMIYQHPKECTQHFICDKLFYPKQTVNTILDSFEKKGYIFKEKNVQDKRNKNVHLTEAGQQYADVILSDMRYLEETALTNMRPEERTAMLQGEQAFLTQLTQALSTLNKQGDLP</sequence>
<dbReference type="KEGG" id="abut:Ami103574_15050"/>
<reference evidence="5 6" key="1">
    <citation type="submission" date="2020-02" db="EMBL/GenBank/DDBJ databases">
        <authorList>
            <person name="Kim Y.B."/>
            <person name="Roh S.W."/>
        </authorList>
    </citation>
    <scope>NUCLEOTIDE SEQUENCE [LARGE SCALE GENOMIC DNA]</scope>
    <source>
        <strain evidence="5 6">DSM 103574</strain>
    </source>
</reference>
<dbReference type="SUPFAM" id="SSF46785">
    <property type="entry name" value="Winged helix' DNA-binding domain"/>
    <property type="match status" value="1"/>
</dbReference>
<dbReference type="InterPro" id="IPR036390">
    <property type="entry name" value="WH_DNA-bd_sf"/>
</dbReference>
<dbReference type="InterPro" id="IPR036388">
    <property type="entry name" value="WH-like_DNA-bd_sf"/>
</dbReference>
<dbReference type="GO" id="GO:0003700">
    <property type="term" value="F:DNA-binding transcription factor activity"/>
    <property type="evidence" value="ECO:0007669"/>
    <property type="project" value="InterPro"/>
</dbReference>
<keyword evidence="1" id="KW-0805">Transcription regulation</keyword>
<dbReference type="SMART" id="SM00347">
    <property type="entry name" value="HTH_MARR"/>
    <property type="match status" value="1"/>
</dbReference>
<feature type="domain" description="HTH marR-type" evidence="4">
    <location>
        <begin position="1"/>
        <end position="152"/>
    </location>
</feature>